<reference evidence="4" key="2">
    <citation type="submission" date="2025-09" db="UniProtKB">
        <authorList>
            <consortium name="Ensembl"/>
        </authorList>
    </citation>
    <scope>IDENTIFICATION</scope>
</reference>
<dbReference type="OMA" id="HDWHTES"/>
<evidence type="ECO:0000256" key="1">
    <source>
        <dbReference type="SAM" id="MobiDB-lite"/>
    </source>
</evidence>
<dbReference type="GO" id="GO:0061172">
    <property type="term" value="P:regulation of establishment of bipolar cell polarity"/>
    <property type="evidence" value="ECO:0007669"/>
    <property type="project" value="TreeGrafter"/>
</dbReference>
<keyword evidence="5" id="KW-1185">Reference proteome</keyword>
<reference evidence="4" key="1">
    <citation type="submission" date="2025-08" db="UniProtKB">
        <authorList>
            <consortium name="Ensembl"/>
        </authorList>
    </citation>
    <scope>IDENTIFICATION</scope>
</reference>
<feature type="domain" description="Ras-associating" evidence="3">
    <location>
        <begin position="492"/>
        <end position="595"/>
    </location>
</feature>
<sequence>MTMQEKLAYHQNSSQALPPGLYLGYLKLCSAVDQIRVLVPEQLPNILCHVKIRSNSNVSREEWEWLQNLTSMEEPIPSEQELETSQQLFLQEIQGAIRELMQLVNIPLHEAKDFRLYSQEVLDFGRQVSFLLLLPPSDDVCTAPGQNNPYTPQSGFLTLPLQIFELVHFFIYDHEFISQYCQVSAFLELESLLSQQSLREAFSDSELTTAKQRHQQVQDYIQQMEEIWREMRWMMDALQHARYKQPSCGLPLVWFVKESSTAQNEKTQSTSSHLDFLPSPTPSPEMSRKLNSDSHGMSDEEGSSEVFLATDSDYDSSSAQSPRELDLVYSSSSGLECCRRRAVRPLRDSAPDVLQSHELKMPTMPPPKEPQPLSEQYDSDFVLPSRQIELLRITEKRQAYCVRTSSLDFPKPFCHGARKSCPGSVDSSPTESRTAGHCSSVPPGTRPAFSSSHDWHAESSGAVFRTRSVEWTQTFQETPEPGRVANWGRLPGSFIVRVCAQYETGLSKETSVKLPLTKKMSAEDMVKLVVQETNEASRKVLGNANALCYSEEQLSHFALVFVSEDVEQWLPNHFLPLSLQKTWPNGRFCVRIKDTSPLLFGMAQPQRYEGKGTRRRTNEQTNKTKEHPTSNEWKAHHQCFLLNRQFWAGRCGPGAYWAVCCFCMFACMCVCVCVRVCFILPKRQQDLIVMTSVSEGETQEPFFGVGGR</sequence>
<evidence type="ECO:0000256" key="2">
    <source>
        <dbReference type="SAM" id="Phobius"/>
    </source>
</evidence>
<protein>
    <recommendedName>
        <fullName evidence="3">Ras-associating domain-containing protein</fullName>
    </recommendedName>
</protein>
<dbReference type="PANTHER" id="PTHR21437">
    <property type="entry name" value="WIDE AWAKE"/>
    <property type="match status" value="1"/>
</dbReference>
<dbReference type="PANTHER" id="PTHR21437:SF2">
    <property type="entry name" value="ANKYRIN REPEAT AND FIBRONECTIN TYPE-III DOMAIN-CONTAINING PROTEIN 1-LIKE"/>
    <property type="match status" value="1"/>
</dbReference>
<dbReference type="Ensembl" id="ENSNNAT00000016297.1">
    <property type="protein sequence ID" value="ENSNNAP00000015537.1"/>
    <property type="gene ID" value="ENSNNAG00000010489.1"/>
</dbReference>
<evidence type="ECO:0000313" key="4">
    <source>
        <dbReference type="Ensembl" id="ENSNNAP00000015537.1"/>
    </source>
</evidence>
<feature type="compositionally biased region" description="Polar residues" evidence="1">
    <location>
        <begin position="264"/>
        <end position="273"/>
    </location>
</feature>
<keyword evidence="2" id="KW-1133">Transmembrane helix</keyword>
<dbReference type="OrthoDB" id="2428204at2759"/>
<proteinExistence type="predicted"/>
<dbReference type="InterPro" id="IPR039269">
    <property type="entry name" value="ANKFN1"/>
</dbReference>
<dbReference type="CDD" id="cd17117">
    <property type="entry name" value="RA_ANKFN1_like"/>
    <property type="match status" value="1"/>
</dbReference>
<accession>A0A8C6XL68</accession>
<evidence type="ECO:0000313" key="5">
    <source>
        <dbReference type="Proteomes" id="UP000694559"/>
    </source>
</evidence>
<feature type="transmembrane region" description="Helical" evidence="2">
    <location>
        <begin position="655"/>
        <end position="680"/>
    </location>
</feature>
<name>A0A8C6XL68_NAJNA</name>
<feature type="region of interest" description="Disordered" evidence="1">
    <location>
        <begin position="420"/>
        <end position="452"/>
    </location>
</feature>
<dbReference type="PROSITE" id="PS50200">
    <property type="entry name" value="RA"/>
    <property type="match status" value="1"/>
</dbReference>
<dbReference type="InterPro" id="IPR000159">
    <property type="entry name" value="RA_dom"/>
</dbReference>
<dbReference type="GO" id="GO:0005819">
    <property type="term" value="C:spindle"/>
    <property type="evidence" value="ECO:0007669"/>
    <property type="project" value="TreeGrafter"/>
</dbReference>
<keyword evidence="2" id="KW-0812">Transmembrane</keyword>
<dbReference type="Proteomes" id="UP000694559">
    <property type="component" value="Unplaced"/>
</dbReference>
<dbReference type="GO" id="GO:0007165">
    <property type="term" value="P:signal transduction"/>
    <property type="evidence" value="ECO:0007669"/>
    <property type="project" value="InterPro"/>
</dbReference>
<organism evidence="4 5">
    <name type="scientific">Naja naja</name>
    <name type="common">Indian cobra</name>
    <dbReference type="NCBI Taxonomy" id="35670"/>
    <lineage>
        <taxon>Eukaryota</taxon>
        <taxon>Metazoa</taxon>
        <taxon>Chordata</taxon>
        <taxon>Craniata</taxon>
        <taxon>Vertebrata</taxon>
        <taxon>Euteleostomi</taxon>
        <taxon>Lepidosauria</taxon>
        <taxon>Squamata</taxon>
        <taxon>Bifurcata</taxon>
        <taxon>Unidentata</taxon>
        <taxon>Episquamata</taxon>
        <taxon>Toxicofera</taxon>
        <taxon>Serpentes</taxon>
        <taxon>Colubroidea</taxon>
        <taxon>Elapidae</taxon>
        <taxon>Elapinae</taxon>
        <taxon>Naja</taxon>
    </lineage>
</organism>
<keyword evidence="2" id="KW-0472">Membrane</keyword>
<dbReference type="GO" id="GO:0000132">
    <property type="term" value="P:establishment of mitotic spindle orientation"/>
    <property type="evidence" value="ECO:0007669"/>
    <property type="project" value="TreeGrafter"/>
</dbReference>
<feature type="region of interest" description="Disordered" evidence="1">
    <location>
        <begin position="608"/>
        <end position="628"/>
    </location>
</feature>
<feature type="region of interest" description="Disordered" evidence="1">
    <location>
        <begin position="264"/>
        <end position="303"/>
    </location>
</feature>
<dbReference type="SMART" id="SM00314">
    <property type="entry name" value="RA"/>
    <property type="match status" value="1"/>
</dbReference>
<feature type="compositionally biased region" description="Basic and acidic residues" evidence="1">
    <location>
        <begin position="286"/>
        <end position="298"/>
    </location>
</feature>
<dbReference type="AlphaFoldDB" id="A0A8C6XL68"/>
<evidence type="ECO:0000259" key="3">
    <source>
        <dbReference type="PROSITE" id="PS50200"/>
    </source>
</evidence>
<dbReference type="GeneTree" id="ENSGT00940000159856"/>